<keyword evidence="2" id="KW-0436">Ligase</keyword>
<proteinExistence type="predicted"/>
<organism evidence="2 3">
    <name type="scientific">Flaviaesturariibacter amylovorans</name>
    <dbReference type="NCBI Taxonomy" id="1084520"/>
    <lineage>
        <taxon>Bacteria</taxon>
        <taxon>Pseudomonadati</taxon>
        <taxon>Bacteroidota</taxon>
        <taxon>Chitinophagia</taxon>
        <taxon>Chitinophagales</taxon>
        <taxon>Chitinophagaceae</taxon>
        <taxon>Flaviaestuariibacter</taxon>
    </lineage>
</organism>
<dbReference type="Proteomes" id="UP001501725">
    <property type="component" value="Unassembled WGS sequence"/>
</dbReference>
<dbReference type="Gene3D" id="3.30.470.30">
    <property type="entry name" value="DNA ligase/mRNA capping enzyme"/>
    <property type="match status" value="1"/>
</dbReference>
<dbReference type="PANTHER" id="PTHR43883:SF1">
    <property type="entry name" value="GLUCONOKINASE"/>
    <property type="match status" value="1"/>
</dbReference>
<reference evidence="3" key="1">
    <citation type="journal article" date="2019" name="Int. J. Syst. Evol. Microbiol.">
        <title>The Global Catalogue of Microorganisms (GCM) 10K type strain sequencing project: providing services to taxonomists for standard genome sequencing and annotation.</title>
        <authorList>
            <consortium name="The Broad Institute Genomics Platform"/>
            <consortium name="The Broad Institute Genome Sequencing Center for Infectious Disease"/>
            <person name="Wu L."/>
            <person name="Ma J."/>
        </authorList>
    </citation>
    <scope>NUCLEOTIDE SEQUENCE [LARGE SCALE GENOMIC DNA]</scope>
    <source>
        <strain evidence="3">JCM 17919</strain>
    </source>
</reference>
<feature type="domain" description="RNA ligase" evidence="1">
    <location>
        <begin position="37"/>
        <end position="204"/>
    </location>
</feature>
<dbReference type="EMBL" id="BAABGY010000004">
    <property type="protein sequence ID" value="GAA4323103.1"/>
    <property type="molecule type" value="Genomic_DNA"/>
</dbReference>
<dbReference type="Pfam" id="PF09414">
    <property type="entry name" value="RNA_ligase"/>
    <property type="match status" value="1"/>
</dbReference>
<dbReference type="InterPro" id="IPR021122">
    <property type="entry name" value="RNA_ligase_dom_REL/Rnl2"/>
</dbReference>
<gene>
    <name evidence="2" type="ORF">GCM10023184_09740</name>
</gene>
<dbReference type="PANTHER" id="PTHR43883">
    <property type="entry name" value="SLR0207 PROTEIN"/>
    <property type="match status" value="1"/>
</dbReference>
<dbReference type="InterPro" id="IPR052732">
    <property type="entry name" value="Cell-binding_unc_protein"/>
</dbReference>
<evidence type="ECO:0000259" key="1">
    <source>
        <dbReference type="Pfam" id="PF09414"/>
    </source>
</evidence>
<dbReference type="GO" id="GO:0016874">
    <property type="term" value="F:ligase activity"/>
    <property type="evidence" value="ECO:0007669"/>
    <property type="project" value="UniProtKB-KW"/>
</dbReference>
<dbReference type="RefSeq" id="WP_345253837.1">
    <property type="nucleotide sequence ID" value="NZ_BAABGY010000004.1"/>
</dbReference>
<sequence length="235" mass="26594">MSSEKYGRTFHYPFSPGTSSDDRINDTYWEDLRQVETLVHTEKLDGENNCLSRHGVFARSHAAPTTSPWTATLRTFWAQVRRELGDLEIFLENLYAVHSIEYRALPHHFFVFAVRERGRWLSWEEVVFYAGLIDLPTVPVIAAGPVPTDRQAFESGIAALVQGPGAFAAHDARNGAPCTMEGIVSRNAAGFEAADFGHNVFKWVRRGHVTTGEHWTRHWKRARLKWEGGADVDID</sequence>
<keyword evidence="3" id="KW-1185">Reference proteome</keyword>
<name>A0ABP8GEV7_9BACT</name>
<protein>
    <submittedName>
        <fullName evidence="2">RNA ligase family protein</fullName>
    </submittedName>
</protein>
<dbReference type="SUPFAM" id="SSF56091">
    <property type="entry name" value="DNA ligase/mRNA capping enzyme, catalytic domain"/>
    <property type="match status" value="1"/>
</dbReference>
<evidence type="ECO:0000313" key="2">
    <source>
        <dbReference type="EMBL" id="GAA4323103.1"/>
    </source>
</evidence>
<accession>A0ABP8GEV7</accession>
<comment type="caution">
    <text evidence="2">The sequence shown here is derived from an EMBL/GenBank/DDBJ whole genome shotgun (WGS) entry which is preliminary data.</text>
</comment>
<evidence type="ECO:0000313" key="3">
    <source>
        <dbReference type="Proteomes" id="UP001501725"/>
    </source>
</evidence>